<dbReference type="Gene3D" id="1.10.287.130">
    <property type="match status" value="1"/>
</dbReference>
<protein>
    <recommendedName>
        <fullName evidence="3">histidine kinase</fullName>
        <ecNumber evidence="3">2.7.13.3</ecNumber>
    </recommendedName>
</protein>
<accession>A0A1I7F3A3</accession>
<dbReference type="SMART" id="SM00388">
    <property type="entry name" value="HisKA"/>
    <property type="match status" value="1"/>
</dbReference>
<keyword evidence="10" id="KW-0067">ATP-binding</keyword>
<dbReference type="FunFam" id="3.30.565.10:FF:000006">
    <property type="entry name" value="Sensor histidine kinase WalK"/>
    <property type="match status" value="1"/>
</dbReference>
<evidence type="ECO:0000259" key="16">
    <source>
        <dbReference type="PROSITE" id="PS50885"/>
    </source>
</evidence>
<dbReference type="Gene3D" id="6.10.340.10">
    <property type="match status" value="1"/>
</dbReference>
<evidence type="ECO:0000256" key="14">
    <source>
        <dbReference type="SAM" id="Phobius"/>
    </source>
</evidence>
<comment type="catalytic activity">
    <reaction evidence="1">
        <text>ATP + protein L-histidine = ADP + protein N-phospho-L-histidine.</text>
        <dbReference type="EC" id="2.7.13.3"/>
    </reaction>
</comment>
<dbReference type="FunFam" id="1.10.287.130:FF:000001">
    <property type="entry name" value="Two-component sensor histidine kinase"/>
    <property type="match status" value="1"/>
</dbReference>
<evidence type="ECO:0000256" key="10">
    <source>
        <dbReference type="ARBA" id="ARBA00022840"/>
    </source>
</evidence>
<dbReference type="RefSeq" id="WP_083430029.1">
    <property type="nucleotide sequence ID" value="NZ_FPBV01000001.1"/>
</dbReference>
<keyword evidence="9 17" id="KW-0418">Kinase</keyword>
<dbReference type="EMBL" id="FPBV01000001">
    <property type="protein sequence ID" value="SFU30619.1"/>
    <property type="molecule type" value="Genomic_DNA"/>
</dbReference>
<dbReference type="eggNOG" id="COG5002">
    <property type="taxonomic scope" value="Bacteria"/>
</dbReference>
<keyword evidence="13 14" id="KW-0472">Membrane</keyword>
<reference evidence="18" key="1">
    <citation type="submission" date="2016-10" db="EMBL/GenBank/DDBJ databases">
        <authorList>
            <person name="Varghese N."/>
        </authorList>
    </citation>
    <scope>NUCLEOTIDE SEQUENCE [LARGE SCALE GENOMIC DNA]</scope>
    <source>
        <strain evidence="18">DSM 17980</strain>
    </source>
</reference>
<dbReference type="GO" id="GO:0005524">
    <property type="term" value="F:ATP binding"/>
    <property type="evidence" value="ECO:0007669"/>
    <property type="project" value="UniProtKB-KW"/>
</dbReference>
<dbReference type="PANTHER" id="PTHR45436:SF5">
    <property type="entry name" value="SENSOR HISTIDINE KINASE TRCS"/>
    <property type="match status" value="1"/>
</dbReference>
<keyword evidence="6" id="KW-0808">Transferase</keyword>
<organism evidence="17 18">
    <name type="scientific">Alicyclobacillus macrosporangiidus</name>
    <dbReference type="NCBI Taxonomy" id="392015"/>
    <lineage>
        <taxon>Bacteria</taxon>
        <taxon>Bacillati</taxon>
        <taxon>Bacillota</taxon>
        <taxon>Bacilli</taxon>
        <taxon>Bacillales</taxon>
        <taxon>Alicyclobacillaceae</taxon>
        <taxon>Alicyclobacillus</taxon>
    </lineage>
</organism>
<gene>
    <name evidence="17" type="ORF">SAMN05421543_10138</name>
</gene>
<dbReference type="CDD" id="cd00082">
    <property type="entry name" value="HisKA"/>
    <property type="match status" value="1"/>
</dbReference>
<dbReference type="Pfam" id="PF02518">
    <property type="entry name" value="HATPase_c"/>
    <property type="match status" value="1"/>
</dbReference>
<dbReference type="AlphaFoldDB" id="A0A1I7F3A3"/>
<dbReference type="CDD" id="cd00075">
    <property type="entry name" value="HATPase"/>
    <property type="match status" value="1"/>
</dbReference>
<evidence type="ECO:0000256" key="4">
    <source>
        <dbReference type="ARBA" id="ARBA00022475"/>
    </source>
</evidence>
<dbReference type="InterPro" id="IPR036890">
    <property type="entry name" value="HATPase_C_sf"/>
</dbReference>
<dbReference type="InterPro" id="IPR003660">
    <property type="entry name" value="HAMP_dom"/>
</dbReference>
<dbReference type="SMART" id="SM00387">
    <property type="entry name" value="HATPase_c"/>
    <property type="match status" value="1"/>
</dbReference>
<dbReference type="Proteomes" id="UP000183508">
    <property type="component" value="Unassembled WGS sequence"/>
</dbReference>
<feature type="domain" description="HAMP" evidence="16">
    <location>
        <begin position="213"/>
        <end position="266"/>
    </location>
</feature>
<evidence type="ECO:0000256" key="13">
    <source>
        <dbReference type="ARBA" id="ARBA00023136"/>
    </source>
</evidence>
<keyword evidence="11 14" id="KW-1133">Transmembrane helix</keyword>
<name>A0A1I7F3A3_9BACL</name>
<evidence type="ECO:0000256" key="5">
    <source>
        <dbReference type="ARBA" id="ARBA00022553"/>
    </source>
</evidence>
<evidence type="ECO:0000256" key="1">
    <source>
        <dbReference type="ARBA" id="ARBA00000085"/>
    </source>
</evidence>
<evidence type="ECO:0000256" key="3">
    <source>
        <dbReference type="ARBA" id="ARBA00012438"/>
    </source>
</evidence>
<keyword evidence="7 14" id="KW-0812">Transmembrane</keyword>
<keyword evidence="4" id="KW-1003">Cell membrane</keyword>
<dbReference type="PRINTS" id="PR00344">
    <property type="entry name" value="BCTRLSENSOR"/>
</dbReference>
<evidence type="ECO:0000313" key="17">
    <source>
        <dbReference type="EMBL" id="SFU30619.1"/>
    </source>
</evidence>
<dbReference type="SUPFAM" id="SSF55874">
    <property type="entry name" value="ATPase domain of HSP90 chaperone/DNA topoisomerase II/histidine kinase"/>
    <property type="match status" value="1"/>
</dbReference>
<evidence type="ECO:0000256" key="8">
    <source>
        <dbReference type="ARBA" id="ARBA00022741"/>
    </source>
</evidence>
<dbReference type="InterPro" id="IPR005467">
    <property type="entry name" value="His_kinase_dom"/>
</dbReference>
<dbReference type="STRING" id="392015.SAMN05421543_10138"/>
<keyword evidence="12" id="KW-0902">Two-component regulatory system</keyword>
<keyword evidence="18" id="KW-1185">Reference proteome</keyword>
<dbReference type="CDD" id="cd06225">
    <property type="entry name" value="HAMP"/>
    <property type="match status" value="1"/>
</dbReference>
<evidence type="ECO:0000256" key="6">
    <source>
        <dbReference type="ARBA" id="ARBA00022679"/>
    </source>
</evidence>
<dbReference type="GO" id="GO:0000155">
    <property type="term" value="F:phosphorelay sensor kinase activity"/>
    <property type="evidence" value="ECO:0007669"/>
    <property type="project" value="InterPro"/>
</dbReference>
<feature type="transmembrane region" description="Helical" evidence="14">
    <location>
        <begin position="190"/>
        <end position="212"/>
    </location>
</feature>
<keyword evidence="5" id="KW-0597">Phosphoprotein</keyword>
<evidence type="ECO:0000256" key="7">
    <source>
        <dbReference type="ARBA" id="ARBA00022692"/>
    </source>
</evidence>
<dbReference type="PROSITE" id="PS50885">
    <property type="entry name" value="HAMP"/>
    <property type="match status" value="1"/>
</dbReference>
<evidence type="ECO:0000256" key="9">
    <source>
        <dbReference type="ARBA" id="ARBA00022777"/>
    </source>
</evidence>
<dbReference type="OrthoDB" id="9813151at2"/>
<evidence type="ECO:0000256" key="12">
    <source>
        <dbReference type="ARBA" id="ARBA00023012"/>
    </source>
</evidence>
<evidence type="ECO:0000313" key="18">
    <source>
        <dbReference type="Proteomes" id="UP000183508"/>
    </source>
</evidence>
<dbReference type="PANTHER" id="PTHR45436">
    <property type="entry name" value="SENSOR HISTIDINE KINASE YKOH"/>
    <property type="match status" value="1"/>
</dbReference>
<dbReference type="SUPFAM" id="SSF47384">
    <property type="entry name" value="Homodimeric domain of signal transducing histidine kinase"/>
    <property type="match status" value="1"/>
</dbReference>
<feature type="transmembrane region" description="Helical" evidence="14">
    <location>
        <begin position="33"/>
        <end position="57"/>
    </location>
</feature>
<feature type="domain" description="Histidine kinase" evidence="15">
    <location>
        <begin position="281"/>
        <end position="496"/>
    </location>
</feature>
<proteinExistence type="predicted"/>
<dbReference type="Pfam" id="PF00512">
    <property type="entry name" value="HisKA"/>
    <property type="match status" value="1"/>
</dbReference>
<dbReference type="InterPro" id="IPR036097">
    <property type="entry name" value="HisK_dim/P_sf"/>
</dbReference>
<sequence>MRRRAFLAVAGLWRALRRLVRPRSLRYQLLARSLWVLSGLLLFIGLFQYAFMTHFLYHNTAADLRSEVRAIPLRVWMAAPRFDGWSRPDRPQPFSIGLPGTRLAWVDASGQLQALFPAASGTDAVRLPATVYRDALAHGTGEGDYRVVRDAQGRPQLVVLVPVGPPGQPVGLVQVSADAEPLRRVLMRQLIIFICLAASAMVAGCLTFIPTIRRTLDPLSQMVDTVQRIDAGKLDERIDIQGAQTEVVQLAASFNAMLERLHRAFAAERAARERMRQFVADASHELRTPITAIRGFIEVLGRGAARDPAQRERALASMQREAERLSKLVQDLLTLARMDEAPELHLRRQALDGLLTELEPQLRVLAGARALEWDVDEGGVAWVDRDRIQQVVLNLFQNAVQHTDPETGRIRVSLRREAGGVRMAVRDNGEGVDEAHRDRLFERFYRVDPARSRSHGGAGLGLAISKAIVEAHGGTIACESEPGRGAEFIVTLPAAPDPPRPPA</sequence>
<dbReference type="SMART" id="SM00304">
    <property type="entry name" value="HAMP"/>
    <property type="match status" value="1"/>
</dbReference>
<evidence type="ECO:0000259" key="15">
    <source>
        <dbReference type="PROSITE" id="PS50109"/>
    </source>
</evidence>
<dbReference type="GO" id="GO:0005886">
    <property type="term" value="C:plasma membrane"/>
    <property type="evidence" value="ECO:0007669"/>
    <property type="project" value="UniProtKB-SubCell"/>
</dbReference>
<dbReference type="Gene3D" id="3.30.565.10">
    <property type="entry name" value="Histidine kinase-like ATPase, C-terminal domain"/>
    <property type="match status" value="1"/>
</dbReference>
<dbReference type="Pfam" id="PF00672">
    <property type="entry name" value="HAMP"/>
    <property type="match status" value="1"/>
</dbReference>
<dbReference type="InterPro" id="IPR003661">
    <property type="entry name" value="HisK_dim/P_dom"/>
</dbReference>
<dbReference type="EC" id="2.7.13.3" evidence="3"/>
<dbReference type="PROSITE" id="PS50109">
    <property type="entry name" value="HIS_KIN"/>
    <property type="match status" value="1"/>
</dbReference>
<dbReference type="InterPro" id="IPR050428">
    <property type="entry name" value="TCS_sensor_his_kinase"/>
</dbReference>
<dbReference type="InterPro" id="IPR003594">
    <property type="entry name" value="HATPase_dom"/>
</dbReference>
<evidence type="ECO:0000256" key="11">
    <source>
        <dbReference type="ARBA" id="ARBA00022989"/>
    </source>
</evidence>
<evidence type="ECO:0000256" key="2">
    <source>
        <dbReference type="ARBA" id="ARBA00004651"/>
    </source>
</evidence>
<keyword evidence="8" id="KW-0547">Nucleotide-binding</keyword>
<comment type="subcellular location">
    <subcellularLocation>
        <location evidence="2">Cell membrane</location>
        <topology evidence="2">Multi-pass membrane protein</topology>
    </subcellularLocation>
</comment>
<dbReference type="InterPro" id="IPR004358">
    <property type="entry name" value="Sig_transdc_His_kin-like_C"/>
</dbReference>
<dbReference type="SUPFAM" id="SSF158472">
    <property type="entry name" value="HAMP domain-like"/>
    <property type="match status" value="1"/>
</dbReference>